<dbReference type="GO" id="GO:0031966">
    <property type="term" value="C:mitochondrial membrane"/>
    <property type="evidence" value="ECO:0007669"/>
    <property type="project" value="UniProtKB-SubCell"/>
</dbReference>
<dbReference type="AlphaFoldDB" id="Q9G882"/>
<dbReference type="PANTHER" id="PTHR33269">
    <property type="entry name" value="NADH-UBIQUINONE OXIDOREDUCTASE CHAIN 6"/>
    <property type="match status" value="1"/>
</dbReference>
<dbReference type="GO" id="GO:0008137">
    <property type="term" value="F:NADH dehydrogenase (ubiquinone) activity"/>
    <property type="evidence" value="ECO:0007669"/>
    <property type="project" value="UniProtKB-UniRule"/>
</dbReference>
<dbReference type="EC" id="7.1.1.2" evidence="1"/>
<evidence type="ECO:0000256" key="1">
    <source>
        <dbReference type="RuleBase" id="RU004430"/>
    </source>
</evidence>
<accession>Q9G882</accession>
<keyword evidence="1" id="KW-1278">Translocase</keyword>
<feature type="transmembrane region" description="Helical" evidence="1">
    <location>
        <begin position="86"/>
        <end position="106"/>
    </location>
</feature>
<keyword evidence="1 2" id="KW-0496">Mitochondrion</keyword>
<keyword evidence="1" id="KW-0812">Transmembrane</keyword>
<geneLocation type="mitochondrion" evidence="2"/>
<comment type="similarity">
    <text evidence="1">Belongs to the complex I subunit 6 family.</text>
</comment>
<dbReference type="InterPro" id="IPR001457">
    <property type="entry name" value="NADH_UbQ/plastoQ_OxRdtase_su6"/>
</dbReference>
<dbReference type="Pfam" id="PF00499">
    <property type="entry name" value="Oxidored_q3"/>
    <property type="match status" value="1"/>
</dbReference>
<keyword evidence="1" id="KW-0679">Respiratory chain</keyword>
<dbReference type="PANTHER" id="PTHR33269:SF17">
    <property type="entry name" value="NADH-UBIQUINONE OXIDOREDUCTASE CHAIN 6"/>
    <property type="match status" value="1"/>
</dbReference>
<reference evidence="2" key="1">
    <citation type="submission" date="2000-08" db="EMBL/GenBank/DDBJ databases">
        <title>Comparative analysis of mitochondrial genomes of the ancient jakobid protists.</title>
        <authorList>
            <person name="Burger G."/>
            <person name="O'Kelly C.J."/>
            <person name="Gray W.M."/>
        </authorList>
    </citation>
    <scope>NUCLEOTIDE SEQUENCE</scope>
    <source>
        <strain evidence="2">ATCC 50310</strain>
    </source>
</reference>
<evidence type="ECO:0000313" key="2">
    <source>
        <dbReference type="EMBL" id="AAG13691.1"/>
    </source>
</evidence>
<keyword evidence="1" id="KW-0472">Membrane</keyword>
<feature type="transmembrane region" description="Helical" evidence="1">
    <location>
        <begin position="53"/>
        <end position="74"/>
    </location>
</feature>
<feature type="transmembrane region" description="Helical" evidence="1">
    <location>
        <begin position="30"/>
        <end position="47"/>
    </location>
</feature>
<comment type="catalytic activity">
    <reaction evidence="1">
        <text>a ubiquinone + NADH + 5 H(+)(in) = a ubiquinol + NAD(+) + 4 H(+)(out)</text>
        <dbReference type="Rhea" id="RHEA:29091"/>
        <dbReference type="Rhea" id="RHEA-COMP:9565"/>
        <dbReference type="Rhea" id="RHEA-COMP:9566"/>
        <dbReference type="ChEBI" id="CHEBI:15378"/>
        <dbReference type="ChEBI" id="CHEBI:16389"/>
        <dbReference type="ChEBI" id="CHEBI:17976"/>
        <dbReference type="ChEBI" id="CHEBI:57540"/>
        <dbReference type="ChEBI" id="CHEBI:57945"/>
        <dbReference type="EC" id="7.1.1.2"/>
    </reaction>
</comment>
<organism evidence="2">
    <name type="scientific">Malawimonas jakobiformis</name>
    <name type="common">Flagellated protozoan</name>
    <dbReference type="NCBI Taxonomy" id="136089"/>
    <lineage>
        <taxon>Eukaryota</taxon>
        <taxon>Malawimonadida</taxon>
        <taxon>Malawimonadidae</taxon>
        <taxon>Malawimonas</taxon>
    </lineage>
</organism>
<dbReference type="EMBL" id="AF295546">
    <property type="protein sequence ID" value="AAG13691.1"/>
    <property type="molecule type" value="Genomic_DNA"/>
</dbReference>
<dbReference type="GO" id="GO:0016491">
    <property type="term" value="F:oxidoreductase activity"/>
    <property type="evidence" value="ECO:0007669"/>
    <property type="project" value="UniProtKB-KW"/>
</dbReference>
<comment type="function">
    <text evidence="1">Core subunit of the mitochondrial membrane respiratory chain NADH dehydrogenase (Complex I) which catalyzes electron transfer from NADH through the respiratory chain, using ubiquinone as an electron acceptor. Essential for the catalytic activity and assembly of complex I.</text>
</comment>
<proteinExistence type="inferred from homology"/>
<dbReference type="NCBIfam" id="NF005164">
    <property type="entry name" value="PRK06638.1-4"/>
    <property type="match status" value="1"/>
</dbReference>
<dbReference type="InterPro" id="IPR042106">
    <property type="entry name" value="Nuo/plastoQ_OxRdtase_6_NuoJ"/>
</dbReference>
<keyword evidence="1" id="KW-0830">Ubiquinone</keyword>
<protein>
    <recommendedName>
        <fullName evidence="1">NADH-ubiquinone oxidoreductase chain 6</fullName>
        <ecNumber evidence="1">7.1.1.2</ecNumber>
    </recommendedName>
</protein>
<comment type="subcellular location">
    <subcellularLocation>
        <location evidence="1">Mitochondrion membrane</location>
        <topology evidence="1">Multi-pass membrane protein</topology>
    </subcellularLocation>
</comment>
<feature type="transmembrane region" description="Helical" evidence="1">
    <location>
        <begin position="153"/>
        <end position="173"/>
    </location>
</feature>
<sequence>MSEILFYFYSILTIVSAIMVIAVTNPIHSILFLILVFINVSGLLILLEVEFLAITLIIVYVGAIAVLFLSVTMMPNIKIVVSNLNLLHYIPIGGIITIIFLLEMIICFNNDFISIFNLNNINDFDFIQWTNELKHMTNIESIGILIYTHYYDLFIISGFILLLAMNGAIVLTLHINNNIKRQQIFFQIYS</sequence>
<dbReference type="Gene3D" id="1.20.120.1200">
    <property type="entry name" value="NADH-ubiquinone/plastoquinone oxidoreductase chain 6, subunit NuoJ"/>
    <property type="match status" value="1"/>
</dbReference>
<keyword evidence="1" id="KW-0813">Transport</keyword>
<keyword evidence="2" id="KW-0560">Oxidoreductase</keyword>
<dbReference type="GeneID" id="801316"/>
<keyword evidence="1" id="KW-0249">Electron transport</keyword>
<keyword evidence="1" id="KW-1133">Transmembrane helix</keyword>
<feature type="transmembrane region" description="Helical" evidence="1">
    <location>
        <begin position="6"/>
        <end position="23"/>
    </location>
</feature>
<name>Q9G882_MALJA</name>
<gene>
    <name evidence="2" type="primary">nad6</name>
</gene>
<keyword evidence="1" id="KW-0520">NAD</keyword>
<dbReference type="RefSeq" id="NP_066324.1">
    <property type="nucleotide sequence ID" value="NC_002553.1"/>
</dbReference>